<organism evidence="1 2">
    <name type="scientific">Plakobranchus ocellatus</name>
    <dbReference type="NCBI Taxonomy" id="259542"/>
    <lineage>
        <taxon>Eukaryota</taxon>
        <taxon>Metazoa</taxon>
        <taxon>Spiralia</taxon>
        <taxon>Lophotrochozoa</taxon>
        <taxon>Mollusca</taxon>
        <taxon>Gastropoda</taxon>
        <taxon>Heterobranchia</taxon>
        <taxon>Euthyneura</taxon>
        <taxon>Panpulmonata</taxon>
        <taxon>Sacoglossa</taxon>
        <taxon>Placobranchoidea</taxon>
        <taxon>Plakobranchidae</taxon>
        <taxon>Plakobranchus</taxon>
    </lineage>
</organism>
<proteinExistence type="predicted"/>
<dbReference type="Proteomes" id="UP000735302">
    <property type="component" value="Unassembled WGS sequence"/>
</dbReference>
<accession>A0AAV4DYK1</accession>
<protein>
    <submittedName>
        <fullName evidence="1">Uncharacterized protein</fullName>
    </submittedName>
</protein>
<comment type="caution">
    <text evidence="1">The sequence shown here is derived from an EMBL/GenBank/DDBJ whole genome shotgun (WGS) entry which is preliminary data.</text>
</comment>
<dbReference type="EMBL" id="BLXT01008461">
    <property type="protein sequence ID" value="GFO49270.1"/>
    <property type="molecule type" value="Genomic_DNA"/>
</dbReference>
<evidence type="ECO:0000313" key="1">
    <source>
        <dbReference type="EMBL" id="GFO49270.1"/>
    </source>
</evidence>
<keyword evidence="2" id="KW-1185">Reference proteome</keyword>
<gene>
    <name evidence="1" type="ORF">PoB_007577500</name>
</gene>
<dbReference type="AlphaFoldDB" id="A0AAV4DYK1"/>
<name>A0AAV4DYK1_9GAST</name>
<sequence>MPSLSTEMFLHSESGVLTCSGSLNAKTTDAVVGSAKKVSSPPYVVTINNSILAMHLRAVFKTQPSEMTLWLVNATDPRELGFELESLTLMIDARRVARGDTIHQTAPPFSVFRSSKDIPQLKAVYVICKTYIAQGLSPMLTVLPWSSSASAMIRSRKILKRAGESRQPWRSPTVVLNHLPMLLLKNTAMVAFPYGLFVIKIMLAFM</sequence>
<evidence type="ECO:0000313" key="2">
    <source>
        <dbReference type="Proteomes" id="UP000735302"/>
    </source>
</evidence>
<reference evidence="1 2" key="1">
    <citation type="journal article" date="2021" name="Elife">
        <title>Chloroplast acquisition without the gene transfer in kleptoplastic sea slugs, Plakobranchus ocellatus.</title>
        <authorList>
            <person name="Maeda T."/>
            <person name="Takahashi S."/>
            <person name="Yoshida T."/>
            <person name="Shimamura S."/>
            <person name="Takaki Y."/>
            <person name="Nagai Y."/>
            <person name="Toyoda A."/>
            <person name="Suzuki Y."/>
            <person name="Arimoto A."/>
            <person name="Ishii H."/>
            <person name="Satoh N."/>
            <person name="Nishiyama T."/>
            <person name="Hasebe M."/>
            <person name="Maruyama T."/>
            <person name="Minagawa J."/>
            <person name="Obokata J."/>
            <person name="Shigenobu S."/>
        </authorList>
    </citation>
    <scope>NUCLEOTIDE SEQUENCE [LARGE SCALE GENOMIC DNA]</scope>
</reference>